<gene>
    <name evidence="2" type="ORF">A2401_03140</name>
</gene>
<accession>A0A1G2JFB2</accession>
<evidence type="ECO:0000313" key="3">
    <source>
        <dbReference type="Proteomes" id="UP000177751"/>
    </source>
</evidence>
<dbReference type="EMBL" id="MHPP01000006">
    <property type="protein sequence ID" value="OGZ85070.1"/>
    <property type="molecule type" value="Genomic_DNA"/>
</dbReference>
<feature type="region of interest" description="Disordered" evidence="1">
    <location>
        <begin position="1"/>
        <end position="21"/>
    </location>
</feature>
<organism evidence="2 3">
    <name type="scientific">Candidatus Staskawiczbacteria bacterium RIFOXYC1_FULL_38_18</name>
    <dbReference type="NCBI Taxonomy" id="1802229"/>
    <lineage>
        <taxon>Bacteria</taxon>
        <taxon>Candidatus Staskawicziibacteriota</taxon>
    </lineage>
</organism>
<dbReference type="Proteomes" id="UP000177751">
    <property type="component" value="Unassembled WGS sequence"/>
</dbReference>
<name>A0A1G2JFB2_9BACT</name>
<reference evidence="2 3" key="1">
    <citation type="journal article" date="2016" name="Nat. Commun.">
        <title>Thousands of microbial genomes shed light on interconnected biogeochemical processes in an aquifer system.</title>
        <authorList>
            <person name="Anantharaman K."/>
            <person name="Brown C.T."/>
            <person name="Hug L.A."/>
            <person name="Sharon I."/>
            <person name="Castelle C.J."/>
            <person name="Probst A.J."/>
            <person name="Thomas B.C."/>
            <person name="Singh A."/>
            <person name="Wilkins M.J."/>
            <person name="Karaoz U."/>
            <person name="Brodie E.L."/>
            <person name="Williams K.H."/>
            <person name="Hubbard S.S."/>
            <person name="Banfield J.F."/>
        </authorList>
    </citation>
    <scope>NUCLEOTIDE SEQUENCE [LARGE SCALE GENOMIC DNA]</scope>
</reference>
<sequence>MPKGEGESKQENDFANLSDEELTQNIEKIEKEIELYISMLMQGGVPNDEQRDAQRGGEKVVRGREELKAEYLEEYKKRTGKDYVFVKPESEK</sequence>
<feature type="compositionally biased region" description="Basic and acidic residues" evidence="1">
    <location>
        <begin position="1"/>
        <end position="12"/>
    </location>
</feature>
<comment type="caution">
    <text evidence="2">The sequence shown here is derived from an EMBL/GenBank/DDBJ whole genome shotgun (WGS) entry which is preliminary data.</text>
</comment>
<protein>
    <submittedName>
        <fullName evidence="2">Uncharacterized protein</fullName>
    </submittedName>
</protein>
<evidence type="ECO:0000313" key="2">
    <source>
        <dbReference type="EMBL" id="OGZ85070.1"/>
    </source>
</evidence>
<evidence type="ECO:0000256" key="1">
    <source>
        <dbReference type="SAM" id="MobiDB-lite"/>
    </source>
</evidence>
<dbReference type="AlphaFoldDB" id="A0A1G2JFB2"/>
<proteinExistence type="predicted"/>